<evidence type="ECO:0000313" key="2">
    <source>
        <dbReference type="Proteomes" id="UP000289555"/>
    </source>
</evidence>
<gene>
    <name evidence="1" type="ORF">HORIV_49850</name>
</gene>
<organism evidence="1 2">
    <name type="scientific">Vreelandella olivaria</name>
    <dbReference type="NCBI Taxonomy" id="390919"/>
    <lineage>
        <taxon>Bacteria</taxon>
        <taxon>Pseudomonadati</taxon>
        <taxon>Pseudomonadota</taxon>
        <taxon>Gammaproteobacteria</taxon>
        <taxon>Oceanospirillales</taxon>
        <taxon>Halomonadaceae</taxon>
        <taxon>Vreelandella</taxon>
    </lineage>
</organism>
<dbReference type="EMBL" id="AP019416">
    <property type="protein sequence ID" value="BBI52564.1"/>
    <property type="molecule type" value="Genomic_DNA"/>
</dbReference>
<accession>A0ABM7GP75</accession>
<keyword evidence="2" id="KW-1185">Reference proteome</keyword>
<dbReference type="Proteomes" id="UP000289555">
    <property type="component" value="Chromosome"/>
</dbReference>
<evidence type="ECO:0000313" key="1">
    <source>
        <dbReference type="EMBL" id="BBI52564.1"/>
    </source>
</evidence>
<proteinExistence type="predicted"/>
<name>A0ABM7GP75_9GAMM</name>
<protein>
    <submittedName>
        <fullName evidence="1">Uncharacterized protein</fullName>
    </submittedName>
</protein>
<sequence length="41" mass="4703">MVDIQLDKQQFDDAQEIVDSVEKRCKRLNLRPVTSLTLVTG</sequence>
<reference evidence="2" key="1">
    <citation type="journal article" date="2019" name="Microbiol. Resour. Announc.">
        <title>Complete Genome Sequence of Halomonas olivaria, a Moderately Halophilic Bacterium Isolated from Olive Processing Effluents, Obtained by Nanopore Sequencing.</title>
        <authorList>
            <person name="Nagata S."/>
            <person name="Ii K.M."/>
            <person name="Tsukimi T."/>
            <person name="Miura M.C."/>
            <person name="Galipon J."/>
            <person name="Arakawa K."/>
        </authorList>
    </citation>
    <scope>NUCLEOTIDE SEQUENCE [LARGE SCALE GENOMIC DNA]</scope>
    <source>
        <strain evidence="2">TYRC17</strain>
    </source>
</reference>